<dbReference type="eggNOG" id="COG1573">
    <property type="taxonomic scope" value="Bacteria"/>
</dbReference>
<organism evidence="11 12">
    <name type="scientific">Sphaerobacter thermophilus (strain ATCC 49802 / DSM 20745 / KCCM 41009 / NCIMB 13125 / S 6022)</name>
    <dbReference type="NCBI Taxonomy" id="479434"/>
    <lineage>
        <taxon>Bacteria</taxon>
        <taxon>Pseudomonadati</taxon>
        <taxon>Thermomicrobiota</taxon>
        <taxon>Thermomicrobia</taxon>
        <taxon>Sphaerobacterales</taxon>
        <taxon>Sphaerobacterineae</taxon>
        <taxon>Sphaerobacteraceae</taxon>
        <taxon>Sphaerobacter</taxon>
    </lineage>
</organism>
<comment type="similarity">
    <text evidence="1">Belongs to the uracil-DNA glycosylase (UDG) superfamily. Type 4 (UDGa) family.</text>
</comment>
<evidence type="ECO:0000256" key="2">
    <source>
        <dbReference type="ARBA" id="ARBA00019403"/>
    </source>
</evidence>
<dbReference type="SMART" id="SM00987">
    <property type="entry name" value="UreE_C"/>
    <property type="match status" value="1"/>
</dbReference>
<dbReference type="InterPro" id="IPR005273">
    <property type="entry name" value="Ura-DNA_glyco_family4"/>
</dbReference>
<feature type="domain" description="Uracil-DNA glycosylase-like" evidence="10">
    <location>
        <begin position="38"/>
        <end position="197"/>
    </location>
</feature>
<dbReference type="CDD" id="cd10030">
    <property type="entry name" value="UDG-F4_TTUDGA_SPO1dp_like"/>
    <property type="match status" value="1"/>
</dbReference>
<keyword evidence="3" id="KW-0004">4Fe-4S</keyword>
<dbReference type="InterPro" id="IPR036895">
    <property type="entry name" value="Uracil-DNA_glycosylase-like_sf"/>
</dbReference>
<accession>D1C3J5</accession>
<dbReference type="GO" id="GO:0046872">
    <property type="term" value="F:metal ion binding"/>
    <property type="evidence" value="ECO:0007669"/>
    <property type="project" value="UniProtKB-KW"/>
</dbReference>
<reference evidence="11 12" key="2">
    <citation type="journal article" date="2010" name="Stand. Genomic Sci.">
        <title>Complete genome sequence of Desulfohalobium retbaense type strain (HR(100)).</title>
        <authorList>
            <person name="Spring S."/>
            <person name="Nolan M."/>
            <person name="Lapidus A."/>
            <person name="Glavina Del Rio T."/>
            <person name="Copeland A."/>
            <person name="Tice H."/>
            <person name="Cheng J.F."/>
            <person name="Lucas S."/>
            <person name="Land M."/>
            <person name="Chen F."/>
            <person name="Bruce D."/>
            <person name="Goodwin L."/>
            <person name="Pitluck S."/>
            <person name="Ivanova N."/>
            <person name="Mavromatis K."/>
            <person name="Mikhailova N."/>
            <person name="Pati A."/>
            <person name="Chen A."/>
            <person name="Palaniappan K."/>
            <person name="Hauser L."/>
            <person name="Chang Y.J."/>
            <person name="Jeffries C.D."/>
            <person name="Munk C."/>
            <person name="Kiss H."/>
            <person name="Chain P."/>
            <person name="Han C."/>
            <person name="Brettin T."/>
            <person name="Detter J.C."/>
            <person name="Schuler E."/>
            <person name="Goker M."/>
            <person name="Rohde M."/>
            <person name="Bristow J."/>
            <person name="Eisen J.A."/>
            <person name="Markowitz V."/>
            <person name="Hugenholtz P."/>
            <person name="Kyrpides N.C."/>
            <person name="Klenk H.P."/>
        </authorList>
    </citation>
    <scope>NUCLEOTIDE SEQUENCE [LARGE SCALE GENOMIC DNA]</scope>
    <source>
        <strain evidence="12">ATCC 49802 / DSM 20745 / S 6022</strain>
    </source>
</reference>
<keyword evidence="7" id="KW-0408">Iron</keyword>
<dbReference type="InParanoid" id="D1C3J5"/>
<dbReference type="PANTHER" id="PTHR33693:SF9">
    <property type="entry name" value="TYPE-4 URACIL-DNA GLYCOSYLASE"/>
    <property type="match status" value="1"/>
</dbReference>
<dbReference type="PANTHER" id="PTHR33693">
    <property type="entry name" value="TYPE-5 URACIL-DNA GLYCOSYLASE"/>
    <property type="match status" value="1"/>
</dbReference>
<keyword evidence="8" id="KW-0411">Iron-sulfur</keyword>
<dbReference type="GO" id="GO:0097506">
    <property type="term" value="F:deaminated base DNA N-glycosylase activity"/>
    <property type="evidence" value="ECO:0007669"/>
    <property type="project" value="UniProtKB-ARBA"/>
</dbReference>
<dbReference type="SMART" id="SM00986">
    <property type="entry name" value="UDG"/>
    <property type="match status" value="1"/>
</dbReference>
<protein>
    <recommendedName>
        <fullName evidence="2">Type-4 uracil-DNA glycosylase</fullName>
    </recommendedName>
</protein>
<keyword evidence="4" id="KW-0479">Metal-binding</keyword>
<dbReference type="AlphaFoldDB" id="D1C3J5"/>
<dbReference type="STRING" id="479434.Sthe_1377"/>
<evidence type="ECO:0000313" key="11">
    <source>
        <dbReference type="EMBL" id="ACZ38812.1"/>
    </source>
</evidence>
<dbReference type="GO" id="GO:0006281">
    <property type="term" value="P:DNA repair"/>
    <property type="evidence" value="ECO:0007669"/>
    <property type="project" value="UniProtKB-KW"/>
</dbReference>
<evidence type="ECO:0000256" key="8">
    <source>
        <dbReference type="ARBA" id="ARBA00023014"/>
    </source>
</evidence>
<reference evidence="12" key="1">
    <citation type="submission" date="2009-11" db="EMBL/GenBank/DDBJ databases">
        <title>The complete chromosome 1 of Sphaerobacter thermophilus DSM 20745.</title>
        <authorList>
            <person name="Lucas S."/>
            <person name="Copeland A."/>
            <person name="Lapidus A."/>
            <person name="Glavina del Rio T."/>
            <person name="Dalin E."/>
            <person name="Tice H."/>
            <person name="Bruce D."/>
            <person name="Goodwin L."/>
            <person name="Pitluck S."/>
            <person name="Kyrpides N."/>
            <person name="Mavromatis K."/>
            <person name="Ivanova N."/>
            <person name="Mikhailova N."/>
            <person name="LaButti K.M."/>
            <person name="Clum A."/>
            <person name="Sun H.I."/>
            <person name="Brettin T."/>
            <person name="Detter J.C."/>
            <person name="Han C."/>
            <person name="Larimer F."/>
            <person name="Land M."/>
            <person name="Hauser L."/>
            <person name="Markowitz V."/>
            <person name="Cheng J.F."/>
            <person name="Hugenholtz P."/>
            <person name="Woyke T."/>
            <person name="Wu D."/>
            <person name="Steenblock K."/>
            <person name="Schneider S."/>
            <person name="Pukall R."/>
            <person name="Goeker M."/>
            <person name="Klenk H.P."/>
            <person name="Eisen J.A."/>
        </authorList>
    </citation>
    <scope>NUCLEOTIDE SEQUENCE [LARGE SCALE GENOMIC DNA]</scope>
    <source>
        <strain evidence="12">ATCC 49802 / DSM 20745 / S 6022</strain>
    </source>
</reference>
<dbReference type="EMBL" id="CP001823">
    <property type="protein sequence ID" value="ACZ38812.1"/>
    <property type="molecule type" value="Genomic_DNA"/>
</dbReference>
<dbReference type="GO" id="GO:0051539">
    <property type="term" value="F:4 iron, 4 sulfur cluster binding"/>
    <property type="evidence" value="ECO:0007669"/>
    <property type="project" value="UniProtKB-KW"/>
</dbReference>
<gene>
    <name evidence="11" type="ordered locus">Sthe_1377</name>
</gene>
<dbReference type="Pfam" id="PF03167">
    <property type="entry name" value="UDG"/>
    <property type="match status" value="1"/>
</dbReference>
<sequence>MVKDEEIAARSRRMEQIRRAMLAAPEFATYCNEKRPVFGEGALTADLVLIGEAPGGCEERLGHPFVGPAGQVLTEALAQAGIDREDLWITNVVKCRPTMEGVGGRLRNRTPTPAEVEWFRPWLLRELDVIDPRAIVCLGATAGSAVLHRALRITRERGIWFDGPNGLPTLVTYHPAYLLRRTQDRDDRFGEFIDDLRTAGERAAVVSTD</sequence>
<evidence type="ECO:0000256" key="6">
    <source>
        <dbReference type="ARBA" id="ARBA00022801"/>
    </source>
</evidence>
<dbReference type="InterPro" id="IPR005122">
    <property type="entry name" value="Uracil-DNA_glycosylase-like"/>
</dbReference>
<dbReference type="RefSeq" id="WP_012871859.1">
    <property type="nucleotide sequence ID" value="NC_013523.1"/>
</dbReference>
<evidence type="ECO:0000256" key="7">
    <source>
        <dbReference type="ARBA" id="ARBA00023004"/>
    </source>
</evidence>
<evidence type="ECO:0000256" key="9">
    <source>
        <dbReference type="ARBA" id="ARBA00023204"/>
    </source>
</evidence>
<dbReference type="SUPFAM" id="SSF52141">
    <property type="entry name" value="Uracil-DNA glycosylase-like"/>
    <property type="match status" value="1"/>
</dbReference>
<dbReference type="Proteomes" id="UP000002027">
    <property type="component" value="Chromosome 1"/>
</dbReference>
<dbReference type="InterPro" id="IPR051536">
    <property type="entry name" value="UDG_Type-4/5"/>
</dbReference>
<keyword evidence="6" id="KW-0378">Hydrolase</keyword>
<proteinExistence type="inferred from homology"/>
<evidence type="ECO:0000256" key="1">
    <source>
        <dbReference type="ARBA" id="ARBA00006521"/>
    </source>
</evidence>
<dbReference type="KEGG" id="sti:Sthe_1377"/>
<name>D1C3J5_SPHTD</name>
<evidence type="ECO:0000256" key="3">
    <source>
        <dbReference type="ARBA" id="ARBA00022485"/>
    </source>
</evidence>
<keyword evidence="12" id="KW-1185">Reference proteome</keyword>
<dbReference type="Gene3D" id="3.40.470.10">
    <property type="entry name" value="Uracil-DNA glycosylase-like domain"/>
    <property type="match status" value="1"/>
</dbReference>
<evidence type="ECO:0000259" key="10">
    <source>
        <dbReference type="SMART" id="SM00986"/>
    </source>
</evidence>
<evidence type="ECO:0000313" key="12">
    <source>
        <dbReference type="Proteomes" id="UP000002027"/>
    </source>
</evidence>
<evidence type="ECO:0000256" key="5">
    <source>
        <dbReference type="ARBA" id="ARBA00022763"/>
    </source>
</evidence>
<keyword evidence="9" id="KW-0234">DNA repair</keyword>
<evidence type="ECO:0000256" key="4">
    <source>
        <dbReference type="ARBA" id="ARBA00022723"/>
    </source>
</evidence>
<dbReference type="NCBIfam" id="TIGR00758">
    <property type="entry name" value="UDG_fam4"/>
    <property type="match status" value="1"/>
</dbReference>
<keyword evidence="5" id="KW-0227">DNA damage</keyword>
<dbReference type="HOGENOM" id="CLU_044815_1_3_0"/>